<dbReference type="InterPro" id="IPR003653">
    <property type="entry name" value="Peptidase_C48_C"/>
</dbReference>
<keyword evidence="8" id="KW-1185">Reference proteome</keyword>
<evidence type="ECO:0000256" key="3">
    <source>
        <dbReference type="ARBA" id="ARBA00022801"/>
    </source>
</evidence>
<dbReference type="Pfam" id="PF02902">
    <property type="entry name" value="Peptidase_C48"/>
    <property type="match status" value="1"/>
</dbReference>
<dbReference type="GO" id="GO:0006508">
    <property type="term" value="P:proteolysis"/>
    <property type="evidence" value="ECO:0007669"/>
    <property type="project" value="UniProtKB-KW"/>
</dbReference>
<evidence type="ECO:0000256" key="4">
    <source>
        <dbReference type="ARBA" id="ARBA00022807"/>
    </source>
</evidence>
<keyword evidence="3" id="KW-0378">Hydrolase</keyword>
<evidence type="ECO:0000256" key="5">
    <source>
        <dbReference type="SAM" id="MobiDB-lite"/>
    </source>
</evidence>
<reference evidence="7 8" key="1">
    <citation type="submission" date="2016-07" db="EMBL/GenBank/DDBJ databases">
        <title>Draft genome of the white-rot fungus Obba rivulosa 3A-2.</title>
        <authorList>
            <consortium name="DOE Joint Genome Institute"/>
            <person name="Miettinen O."/>
            <person name="Riley R."/>
            <person name="Acob R."/>
            <person name="Barry K."/>
            <person name="Cullen D."/>
            <person name="De Vries R."/>
            <person name="Hainaut M."/>
            <person name="Hatakka A."/>
            <person name="Henrissat B."/>
            <person name="Hilden K."/>
            <person name="Kuo R."/>
            <person name="Labutti K."/>
            <person name="Lipzen A."/>
            <person name="Makela M.R."/>
            <person name="Sandor L."/>
            <person name="Spatafora J.W."/>
            <person name="Grigoriev I.V."/>
            <person name="Hibbett D.S."/>
        </authorList>
    </citation>
    <scope>NUCLEOTIDE SEQUENCE [LARGE SCALE GENOMIC DNA]</scope>
    <source>
        <strain evidence="7 8">3A-2</strain>
    </source>
</reference>
<name>A0A8E2DVU2_9APHY</name>
<evidence type="ECO:0000259" key="6">
    <source>
        <dbReference type="PROSITE" id="PS50600"/>
    </source>
</evidence>
<dbReference type="FunFam" id="3.40.395.10:FF:000001">
    <property type="entry name" value="Sentrin-specific protease 1"/>
    <property type="match status" value="1"/>
</dbReference>
<dbReference type="GO" id="GO:0016926">
    <property type="term" value="P:protein desumoylation"/>
    <property type="evidence" value="ECO:0007669"/>
    <property type="project" value="TreeGrafter"/>
</dbReference>
<dbReference type="EMBL" id="KV722330">
    <property type="protein sequence ID" value="OCH96573.1"/>
    <property type="molecule type" value="Genomic_DNA"/>
</dbReference>
<feature type="region of interest" description="Disordered" evidence="5">
    <location>
        <begin position="267"/>
        <end position="289"/>
    </location>
</feature>
<evidence type="ECO:0000256" key="1">
    <source>
        <dbReference type="ARBA" id="ARBA00005234"/>
    </source>
</evidence>
<dbReference type="SUPFAM" id="SSF54001">
    <property type="entry name" value="Cysteine proteinases"/>
    <property type="match status" value="1"/>
</dbReference>
<dbReference type="PANTHER" id="PTHR12606:SF141">
    <property type="entry name" value="GH15225P-RELATED"/>
    <property type="match status" value="1"/>
</dbReference>
<feature type="region of interest" description="Disordered" evidence="5">
    <location>
        <begin position="1"/>
        <end position="32"/>
    </location>
</feature>
<feature type="domain" description="Ubiquitin-like protease family profile" evidence="6">
    <location>
        <begin position="368"/>
        <end position="546"/>
    </location>
</feature>
<gene>
    <name evidence="7" type="ORF">OBBRIDRAFT_787133</name>
</gene>
<dbReference type="Proteomes" id="UP000250043">
    <property type="component" value="Unassembled WGS sequence"/>
</dbReference>
<dbReference type="InterPro" id="IPR038765">
    <property type="entry name" value="Papain-like_cys_pep_sf"/>
</dbReference>
<keyword evidence="2" id="KW-0645">Protease</keyword>
<feature type="compositionally biased region" description="Low complexity" evidence="5">
    <location>
        <begin position="158"/>
        <end position="167"/>
    </location>
</feature>
<dbReference type="AlphaFoldDB" id="A0A8E2DVU2"/>
<dbReference type="GO" id="GO:0080090">
    <property type="term" value="P:regulation of primary metabolic process"/>
    <property type="evidence" value="ECO:0007669"/>
    <property type="project" value="UniProtKB-ARBA"/>
</dbReference>
<organism evidence="7 8">
    <name type="scientific">Obba rivulosa</name>
    <dbReference type="NCBI Taxonomy" id="1052685"/>
    <lineage>
        <taxon>Eukaryota</taxon>
        <taxon>Fungi</taxon>
        <taxon>Dikarya</taxon>
        <taxon>Basidiomycota</taxon>
        <taxon>Agaricomycotina</taxon>
        <taxon>Agaricomycetes</taxon>
        <taxon>Polyporales</taxon>
        <taxon>Gelatoporiaceae</taxon>
        <taxon>Obba</taxon>
    </lineage>
</organism>
<proteinExistence type="inferred from homology"/>
<keyword evidence="4" id="KW-0788">Thiol protease</keyword>
<dbReference type="OrthoDB" id="1939479at2759"/>
<feature type="region of interest" description="Disordered" evidence="5">
    <location>
        <begin position="83"/>
        <end position="167"/>
    </location>
</feature>
<dbReference type="PANTHER" id="PTHR12606">
    <property type="entry name" value="SENTRIN/SUMO-SPECIFIC PROTEASE"/>
    <property type="match status" value="1"/>
</dbReference>
<evidence type="ECO:0000256" key="2">
    <source>
        <dbReference type="ARBA" id="ARBA00022670"/>
    </source>
</evidence>
<dbReference type="GO" id="GO:0005634">
    <property type="term" value="C:nucleus"/>
    <property type="evidence" value="ECO:0007669"/>
    <property type="project" value="TreeGrafter"/>
</dbReference>
<accession>A0A8E2DVU2</accession>
<sequence>MQKRKRDDNDTLLPLRASKQPRNSLKHCFGGNSSPSQFEGVSARFAFLVQEGWRFLSAAFTHLVQGTSPAPLVIIPEAPAASTSSALLPSPPPSPPMAARAQELPNQRRPPPRTRRKSTPPEQIPLPPSPNPLPRSQPPPRREPRQSHAPVGLPSPPSTSALSASTSLSGSHAQFDALLAQASLAHGDQRPRRTYVNREHIHAKPHRVRIAEERRKDREVMEKELYELRRSFGYSSDLDSFRSLLSYRERLERLEVRDVLSPSRSLTDLRAQRAAPSHQRRHSDDASPEFLRRALEKAKASLREPRPKIVDIAQVLQNLELERKAKDKEIERRLRARKALPATLPPEDEATVNALFAKRGVVGRCEREQVTDRDLSRLRPRQWLNDEIINFYGQMILLRAEASKENPGNGKARERGKPLNAHYFSTFFWTKLKGEGYEKGRLAKWTKKIDLFAKDVVLIPVNHNNAHWTAAAINFRRKRIESYDSMGMERDQVFKQLRSYLDAEHRNKKKKPFDFTGWEDYTLPDTPQQENGYDCGVFTCQFLEALSRGEESFVFTQANMPYLRRRMVWEIGHGKLRDDT</sequence>
<dbReference type="GO" id="GO:0060255">
    <property type="term" value="P:regulation of macromolecule metabolic process"/>
    <property type="evidence" value="ECO:0007669"/>
    <property type="project" value="UniProtKB-ARBA"/>
</dbReference>
<dbReference type="PROSITE" id="PS50600">
    <property type="entry name" value="ULP_PROTEASE"/>
    <property type="match status" value="1"/>
</dbReference>
<evidence type="ECO:0000313" key="8">
    <source>
        <dbReference type="Proteomes" id="UP000250043"/>
    </source>
</evidence>
<evidence type="ECO:0000313" key="7">
    <source>
        <dbReference type="EMBL" id="OCH96573.1"/>
    </source>
</evidence>
<dbReference type="Gene3D" id="3.40.395.10">
    <property type="entry name" value="Adenoviral Proteinase, Chain A"/>
    <property type="match status" value="1"/>
</dbReference>
<feature type="compositionally biased region" description="Pro residues" evidence="5">
    <location>
        <begin position="122"/>
        <end position="139"/>
    </location>
</feature>
<dbReference type="GO" id="GO:0016929">
    <property type="term" value="F:deSUMOylase activity"/>
    <property type="evidence" value="ECO:0007669"/>
    <property type="project" value="TreeGrafter"/>
</dbReference>
<protein>
    <submittedName>
        <fullName evidence="7">Cysteine proteinase</fullName>
    </submittedName>
</protein>
<comment type="similarity">
    <text evidence="1">Belongs to the peptidase C48 family.</text>
</comment>